<dbReference type="AlphaFoldDB" id="A0A6A6UY17"/>
<gene>
    <name evidence="2" type="ORF">M011DRAFT_472251</name>
</gene>
<evidence type="ECO:0000313" key="3">
    <source>
        <dbReference type="Proteomes" id="UP000799440"/>
    </source>
</evidence>
<evidence type="ECO:0000313" key="2">
    <source>
        <dbReference type="EMBL" id="KAF2742406.1"/>
    </source>
</evidence>
<keyword evidence="1" id="KW-1133">Transmembrane helix</keyword>
<organism evidence="2 3">
    <name type="scientific">Sporormia fimetaria CBS 119925</name>
    <dbReference type="NCBI Taxonomy" id="1340428"/>
    <lineage>
        <taxon>Eukaryota</taxon>
        <taxon>Fungi</taxon>
        <taxon>Dikarya</taxon>
        <taxon>Ascomycota</taxon>
        <taxon>Pezizomycotina</taxon>
        <taxon>Dothideomycetes</taxon>
        <taxon>Pleosporomycetidae</taxon>
        <taxon>Pleosporales</taxon>
        <taxon>Sporormiaceae</taxon>
        <taxon>Sporormia</taxon>
    </lineage>
</organism>
<keyword evidence="1" id="KW-0472">Membrane</keyword>
<keyword evidence="3" id="KW-1185">Reference proteome</keyword>
<dbReference type="Proteomes" id="UP000799440">
    <property type="component" value="Unassembled WGS sequence"/>
</dbReference>
<feature type="transmembrane region" description="Helical" evidence="1">
    <location>
        <begin position="47"/>
        <end position="65"/>
    </location>
</feature>
<sequence length="180" mass="19803">MSSNLAAFRDQRSAELRKLAEEHLQHDLSQSDRDTLRSAGSKIGTHAKLGSLLGLGLGVLCAARLRSMRLAYFNAFRAMEKPVEVKFADGRTAPVPDLADQLAPSKWGDAATYFFFSVGGLFLGGELGFMTGTMSASRTITRDPESRKRIEKAFRGYQIDVMKQQIKHLEGQSGVTDIFS</sequence>
<evidence type="ECO:0000256" key="1">
    <source>
        <dbReference type="SAM" id="Phobius"/>
    </source>
</evidence>
<protein>
    <submittedName>
        <fullName evidence="2">Uncharacterized protein</fullName>
    </submittedName>
</protein>
<feature type="transmembrane region" description="Helical" evidence="1">
    <location>
        <begin position="110"/>
        <end position="129"/>
    </location>
</feature>
<reference evidence="2" key="1">
    <citation type="journal article" date="2020" name="Stud. Mycol.">
        <title>101 Dothideomycetes genomes: a test case for predicting lifestyles and emergence of pathogens.</title>
        <authorList>
            <person name="Haridas S."/>
            <person name="Albert R."/>
            <person name="Binder M."/>
            <person name="Bloem J."/>
            <person name="Labutti K."/>
            <person name="Salamov A."/>
            <person name="Andreopoulos B."/>
            <person name="Baker S."/>
            <person name="Barry K."/>
            <person name="Bills G."/>
            <person name="Bluhm B."/>
            <person name="Cannon C."/>
            <person name="Castanera R."/>
            <person name="Culley D."/>
            <person name="Daum C."/>
            <person name="Ezra D."/>
            <person name="Gonzalez J."/>
            <person name="Henrissat B."/>
            <person name="Kuo A."/>
            <person name="Liang C."/>
            <person name="Lipzen A."/>
            <person name="Lutzoni F."/>
            <person name="Magnuson J."/>
            <person name="Mondo S."/>
            <person name="Nolan M."/>
            <person name="Ohm R."/>
            <person name="Pangilinan J."/>
            <person name="Park H.-J."/>
            <person name="Ramirez L."/>
            <person name="Alfaro M."/>
            <person name="Sun H."/>
            <person name="Tritt A."/>
            <person name="Yoshinaga Y."/>
            <person name="Zwiers L.-H."/>
            <person name="Turgeon B."/>
            <person name="Goodwin S."/>
            <person name="Spatafora J."/>
            <person name="Crous P."/>
            <person name="Grigoriev I."/>
        </authorList>
    </citation>
    <scope>NUCLEOTIDE SEQUENCE</scope>
    <source>
        <strain evidence="2">CBS 119925</strain>
    </source>
</reference>
<accession>A0A6A6UY17</accession>
<dbReference type="EMBL" id="MU006609">
    <property type="protein sequence ID" value="KAF2742406.1"/>
    <property type="molecule type" value="Genomic_DNA"/>
</dbReference>
<keyword evidence="1" id="KW-0812">Transmembrane</keyword>
<proteinExistence type="predicted"/>
<name>A0A6A6UY17_9PLEO</name>
<dbReference type="OrthoDB" id="3365267at2759"/>